<sequence>MSLKTITTTALLIFTVLTMSAQNSESVLKVRGEAVLKAVPEILNVTIPIQEKARTYEACTNQLTATFNALHEALVKAGIDEKKIFSNRLSITEDYNYQDRTRILIGYIGSITLSMELEHTEKNLNMLMSTLNDERFNFGYDVSFSLSEKQKDALREAAIKQAVEDAKTKAATLAEALNVRLLEIKEVNFEYSDGGNDILAMQKSMRFEANMSDGGNDIKLNPQEQEIRKSVGVIWRIAK</sequence>
<keyword evidence="1" id="KW-0732">Signal</keyword>
<protein>
    <submittedName>
        <fullName evidence="2">SIMPL domain-containing protein</fullName>
    </submittedName>
</protein>
<dbReference type="InterPro" id="IPR052022">
    <property type="entry name" value="26kDa_periplasmic_antigen"/>
</dbReference>
<dbReference type="PANTHER" id="PTHR34387:SF2">
    <property type="entry name" value="SLR1258 PROTEIN"/>
    <property type="match status" value="1"/>
</dbReference>
<keyword evidence="3" id="KW-1185">Reference proteome</keyword>
<reference evidence="2 3" key="1">
    <citation type="submission" date="2020-02" db="EMBL/GenBank/DDBJ databases">
        <title>Out from the shadows clarifying the taxonomy of the family Cryomorphaceae and related taxa by utilizing the GTDB taxonomic framework.</title>
        <authorList>
            <person name="Bowman J.P."/>
        </authorList>
    </citation>
    <scope>NUCLEOTIDE SEQUENCE [LARGE SCALE GENOMIC DNA]</scope>
    <source>
        <strain evidence="2 3">QSSC 1-22</strain>
    </source>
</reference>
<accession>A0A7K3WUY0</accession>
<dbReference type="Gene3D" id="3.30.110.170">
    <property type="entry name" value="Protein of unknown function (DUF541), domain 1"/>
    <property type="match status" value="1"/>
</dbReference>
<comment type="caution">
    <text evidence="2">The sequence shown here is derived from an EMBL/GenBank/DDBJ whole genome shotgun (WGS) entry which is preliminary data.</text>
</comment>
<evidence type="ECO:0000313" key="3">
    <source>
        <dbReference type="Proteomes" id="UP000486602"/>
    </source>
</evidence>
<dbReference type="RefSeq" id="WP_163286948.1">
    <property type="nucleotide sequence ID" value="NZ_JAAGVY010000056.1"/>
</dbReference>
<dbReference type="InterPro" id="IPR007497">
    <property type="entry name" value="SIMPL/DUF541"/>
</dbReference>
<dbReference type="GO" id="GO:0006974">
    <property type="term" value="P:DNA damage response"/>
    <property type="evidence" value="ECO:0007669"/>
    <property type="project" value="TreeGrafter"/>
</dbReference>
<evidence type="ECO:0000256" key="1">
    <source>
        <dbReference type="SAM" id="SignalP"/>
    </source>
</evidence>
<organism evidence="2 3">
    <name type="scientific">Cryomorpha ignava</name>
    <dbReference type="NCBI Taxonomy" id="101383"/>
    <lineage>
        <taxon>Bacteria</taxon>
        <taxon>Pseudomonadati</taxon>
        <taxon>Bacteroidota</taxon>
        <taxon>Flavobacteriia</taxon>
        <taxon>Flavobacteriales</taxon>
        <taxon>Cryomorphaceae</taxon>
        <taxon>Cryomorpha</taxon>
    </lineage>
</organism>
<dbReference type="PANTHER" id="PTHR34387">
    <property type="entry name" value="SLR1258 PROTEIN"/>
    <property type="match status" value="1"/>
</dbReference>
<dbReference type="Proteomes" id="UP000486602">
    <property type="component" value="Unassembled WGS sequence"/>
</dbReference>
<dbReference type="Pfam" id="PF04402">
    <property type="entry name" value="SIMPL"/>
    <property type="match status" value="1"/>
</dbReference>
<dbReference type="EMBL" id="JAAGVY010000056">
    <property type="protein sequence ID" value="NEN25493.1"/>
    <property type="molecule type" value="Genomic_DNA"/>
</dbReference>
<proteinExistence type="predicted"/>
<feature type="chain" id="PRO_5029507402" evidence="1">
    <location>
        <begin position="22"/>
        <end position="239"/>
    </location>
</feature>
<gene>
    <name evidence="2" type="ORF">G3O08_18535</name>
</gene>
<dbReference type="Gene3D" id="3.30.70.2970">
    <property type="entry name" value="Protein of unknown function (DUF541), domain 2"/>
    <property type="match status" value="1"/>
</dbReference>
<name>A0A7K3WUY0_9FLAO</name>
<evidence type="ECO:0000313" key="2">
    <source>
        <dbReference type="EMBL" id="NEN25493.1"/>
    </source>
</evidence>
<dbReference type="AlphaFoldDB" id="A0A7K3WUY0"/>
<feature type="signal peptide" evidence="1">
    <location>
        <begin position="1"/>
        <end position="21"/>
    </location>
</feature>